<dbReference type="AlphaFoldDB" id="A0A4R7I283"/>
<gene>
    <name evidence="1" type="ORF">BDK89_2333</name>
</gene>
<name>A0A4R7I283_9ACTN</name>
<comment type="caution">
    <text evidence="1">The sequence shown here is derived from an EMBL/GenBank/DDBJ whole genome shotgun (WGS) entry which is preliminary data.</text>
</comment>
<dbReference type="OrthoDB" id="3512717at2"/>
<reference evidence="1 2" key="1">
    <citation type="submission" date="2019-03" db="EMBL/GenBank/DDBJ databases">
        <title>Sequencing the genomes of 1000 actinobacteria strains.</title>
        <authorList>
            <person name="Klenk H.-P."/>
        </authorList>
    </citation>
    <scope>NUCLEOTIDE SEQUENCE [LARGE SCALE GENOMIC DNA]</scope>
    <source>
        <strain evidence="1 2">DSM 18936</strain>
    </source>
</reference>
<evidence type="ECO:0000313" key="1">
    <source>
        <dbReference type="EMBL" id="TDT16736.1"/>
    </source>
</evidence>
<accession>A0A4R7I283</accession>
<organism evidence="1 2">
    <name type="scientific">Ilumatobacter fluminis</name>
    <dbReference type="NCBI Taxonomy" id="467091"/>
    <lineage>
        <taxon>Bacteria</taxon>
        <taxon>Bacillati</taxon>
        <taxon>Actinomycetota</taxon>
        <taxon>Acidimicrobiia</taxon>
        <taxon>Acidimicrobiales</taxon>
        <taxon>Ilumatobacteraceae</taxon>
        <taxon>Ilumatobacter</taxon>
    </lineage>
</organism>
<dbReference type="Pfam" id="PF13384">
    <property type="entry name" value="HTH_23"/>
    <property type="match status" value="1"/>
</dbReference>
<keyword evidence="2" id="KW-1185">Reference proteome</keyword>
<dbReference type="InterPro" id="IPR009057">
    <property type="entry name" value="Homeodomain-like_sf"/>
</dbReference>
<protein>
    <submittedName>
        <fullName evidence="1">Putative ATPase subunit gpP of terminase</fullName>
    </submittedName>
</protein>
<sequence>MGYRGKVEQRQRARELRAASWTLQEIAAELDVSKSSVSVWVRDVEFDPRPRNRGHPAGPKHPMRLKREAEIEASRVEAAAWVGSLTARDRAIYALGLYAGEGGKSDEGGIVFANSDPVLVVAFLTWLRQEFEIDEKRLKGRLYLHADLDIDAAEVFWSEVTSIPRSQFQRAYRAEVDETMRHHRHVTGCFTLRYYSRSLHRRVMARIAAIGSAVADPG</sequence>
<evidence type="ECO:0000313" key="2">
    <source>
        <dbReference type="Proteomes" id="UP000294558"/>
    </source>
</evidence>
<dbReference type="Proteomes" id="UP000294558">
    <property type="component" value="Unassembled WGS sequence"/>
</dbReference>
<dbReference type="RefSeq" id="WP_133869080.1">
    <property type="nucleotide sequence ID" value="NZ_SOAU01000001.1"/>
</dbReference>
<dbReference type="SUPFAM" id="SSF46689">
    <property type="entry name" value="Homeodomain-like"/>
    <property type="match status" value="1"/>
</dbReference>
<dbReference type="EMBL" id="SOAU01000001">
    <property type="protein sequence ID" value="TDT16736.1"/>
    <property type="molecule type" value="Genomic_DNA"/>
</dbReference>
<proteinExistence type="predicted"/>